<feature type="compositionally biased region" description="Basic and acidic residues" evidence="1">
    <location>
        <begin position="11"/>
        <end position="39"/>
    </location>
</feature>
<feature type="region of interest" description="Disordered" evidence="1">
    <location>
        <begin position="1"/>
        <end position="54"/>
    </location>
</feature>
<reference evidence="3" key="2">
    <citation type="submission" date="2023-11" db="UniProtKB">
        <authorList>
            <consortium name="WormBaseParasite"/>
        </authorList>
    </citation>
    <scope>IDENTIFICATION</scope>
</reference>
<dbReference type="WBParaSite" id="TREG1_81540.1">
    <property type="protein sequence ID" value="TREG1_81540.1"/>
    <property type="gene ID" value="TREG1_81540"/>
</dbReference>
<evidence type="ECO:0000256" key="1">
    <source>
        <dbReference type="SAM" id="MobiDB-lite"/>
    </source>
</evidence>
<name>A0AA85KJ15_TRIRE</name>
<dbReference type="AlphaFoldDB" id="A0AA85KJ15"/>
<reference evidence="2" key="1">
    <citation type="submission" date="2022-06" db="EMBL/GenBank/DDBJ databases">
        <authorList>
            <person name="Berger JAMES D."/>
            <person name="Berger JAMES D."/>
        </authorList>
    </citation>
    <scope>NUCLEOTIDE SEQUENCE [LARGE SCALE GENOMIC DNA]</scope>
</reference>
<accession>A0AA85KJ15</accession>
<organism evidence="2 3">
    <name type="scientific">Trichobilharzia regenti</name>
    <name type="common">Nasal bird schistosome</name>
    <dbReference type="NCBI Taxonomy" id="157069"/>
    <lineage>
        <taxon>Eukaryota</taxon>
        <taxon>Metazoa</taxon>
        <taxon>Spiralia</taxon>
        <taxon>Lophotrochozoa</taxon>
        <taxon>Platyhelminthes</taxon>
        <taxon>Trematoda</taxon>
        <taxon>Digenea</taxon>
        <taxon>Strigeidida</taxon>
        <taxon>Schistosomatoidea</taxon>
        <taxon>Schistosomatidae</taxon>
        <taxon>Trichobilharzia</taxon>
    </lineage>
</organism>
<keyword evidence="2" id="KW-1185">Reference proteome</keyword>
<evidence type="ECO:0000313" key="3">
    <source>
        <dbReference type="WBParaSite" id="TREG1_81540.1"/>
    </source>
</evidence>
<sequence length="99" mass="11585">MPYKFDNLQEETNKLSEEAIRKDKTSGEHREDGGDEDSHASSSSTTTTGGNGYKRMKFERSHYIRLSRKNRFKYRQLKWMKMSKAISIGKARQTFFIPT</sequence>
<protein>
    <submittedName>
        <fullName evidence="3">Uncharacterized protein</fullName>
    </submittedName>
</protein>
<proteinExistence type="predicted"/>
<evidence type="ECO:0000313" key="2">
    <source>
        <dbReference type="Proteomes" id="UP000050795"/>
    </source>
</evidence>
<dbReference type="Proteomes" id="UP000050795">
    <property type="component" value="Unassembled WGS sequence"/>
</dbReference>